<dbReference type="RefSeq" id="WP_010874625.1">
    <property type="nucleotide sequence ID" value="NZ_CP010546.1"/>
</dbReference>
<dbReference type="SMR" id="A0A0H3DM98"/>
<dbReference type="HOGENOM" id="CLU_2082212_0_0_14"/>
<keyword evidence="4" id="KW-0812">Transmembrane</keyword>
<dbReference type="STRING" id="722438.F539_01470"/>
<dbReference type="AlphaFoldDB" id="A0A0H3DM98"/>
<dbReference type="GO" id="GO:0009401">
    <property type="term" value="P:phosphoenolpyruvate-dependent sugar phosphotransferase system"/>
    <property type="evidence" value="ECO:0007669"/>
    <property type="project" value="UniProtKB-KW"/>
</dbReference>
<evidence type="ECO:0000256" key="1">
    <source>
        <dbReference type="ARBA" id="ARBA00022679"/>
    </source>
</evidence>
<gene>
    <name evidence="6" type="ordered locus">MPNE_0300</name>
</gene>
<keyword evidence="4" id="KW-0472">Membrane</keyword>
<proteinExistence type="predicted"/>
<reference evidence="6 7" key="1">
    <citation type="journal article" date="2010" name="Appl. Environ. Microbiol.">
        <title>Targeted chromosomal knockouts in Mycoplasma pneumoniae.</title>
        <authorList>
            <person name="Krishnakumar R."/>
            <person name="Assad-Garcia N."/>
            <person name="Benders G.A."/>
            <person name="Phan Q."/>
            <person name="Montague M.G."/>
            <person name="Glass J.I."/>
        </authorList>
    </citation>
    <scope>NUCLEOTIDE SEQUENCE [LARGE SCALE GENOMIC DNA]</scope>
    <source>
        <strain evidence="7">ATCC 15531 / DSM 22911 / NBRC 14401 / NCTC 10119 / FH</strain>
    </source>
</reference>
<comment type="caution">
    <text evidence="3">Lacks conserved residue(s) required for the propagation of feature annotation.</text>
</comment>
<dbReference type="PaxDb" id="722438-MPNE_0300"/>
<dbReference type="Gene3D" id="3.30.1360.60">
    <property type="entry name" value="Glucose permease domain IIB"/>
    <property type="match status" value="1"/>
</dbReference>
<accession>A0A0H3DM98</accession>
<dbReference type="EMBL" id="CP002077">
    <property type="protein sequence ID" value="ADK86866.1"/>
    <property type="molecule type" value="Genomic_DNA"/>
</dbReference>
<dbReference type="GeneID" id="66609086"/>
<dbReference type="PROSITE" id="PS51098">
    <property type="entry name" value="PTS_EIIB_TYPE_1"/>
    <property type="match status" value="1"/>
</dbReference>
<evidence type="ECO:0000313" key="6">
    <source>
        <dbReference type="EMBL" id="ADK86866.1"/>
    </source>
</evidence>
<feature type="transmembrane region" description="Helical" evidence="4">
    <location>
        <begin position="6"/>
        <end position="21"/>
    </location>
</feature>
<dbReference type="InterPro" id="IPR036878">
    <property type="entry name" value="Glu_permease_IIB"/>
</dbReference>
<evidence type="ECO:0000256" key="4">
    <source>
        <dbReference type="SAM" id="Phobius"/>
    </source>
</evidence>
<dbReference type="InterPro" id="IPR001996">
    <property type="entry name" value="PTS_IIB_1"/>
</dbReference>
<dbReference type="eggNOG" id="COG1264">
    <property type="taxonomic scope" value="Bacteria"/>
</dbReference>
<dbReference type="KEGG" id="mpj:MPNE_0300"/>
<dbReference type="PATRIC" id="fig|722438.3.peg.293"/>
<evidence type="ECO:0000313" key="7">
    <source>
        <dbReference type="Proteomes" id="UP000007756"/>
    </source>
</evidence>
<dbReference type="SUPFAM" id="SSF55604">
    <property type="entry name" value="Glucose permease domain IIB"/>
    <property type="match status" value="1"/>
</dbReference>
<sequence length="117" mass="13281">MKVLLWIGYVLSFGLLYLYLVKRAKRAALQLNNKLVESHTIPFAVRDFIAACGGRTNFVSLRTSPTQLIVSFAKPELVQIAALQKLGIKGINKSQNQYRFVLGNFVNQLKQQIENER</sequence>
<keyword evidence="2" id="KW-0598">Phosphotransferase system</keyword>
<dbReference type="GO" id="GO:0008982">
    <property type="term" value="F:protein-N(PI)-phosphohistidine-sugar phosphotransferase activity"/>
    <property type="evidence" value="ECO:0007669"/>
    <property type="project" value="InterPro"/>
</dbReference>
<feature type="domain" description="PTS EIIB type-1" evidence="5">
    <location>
        <begin position="42"/>
        <end position="117"/>
    </location>
</feature>
<evidence type="ECO:0000256" key="2">
    <source>
        <dbReference type="ARBA" id="ARBA00022683"/>
    </source>
</evidence>
<dbReference type="Proteomes" id="UP000007756">
    <property type="component" value="Chromosome"/>
</dbReference>
<protein>
    <recommendedName>
        <fullName evidence="5">PTS EIIB type-1 domain-containing protein</fullName>
    </recommendedName>
</protein>
<keyword evidence="1" id="KW-0808">Transferase</keyword>
<evidence type="ECO:0000259" key="5">
    <source>
        <dbReference type="PROSITE" id="PS51098"/>
    </source>
</evidence>
<keyword evidence="4" id="KW-1133">Transmembrane helix</keyword>
<name>A0A0H3DM98_MYCPB</name>
<evidence type="ECO:0000256" key="3">
    <source>
        <dbReference type="PROSITE-ProRule" id="PRU00421"/>
    </source>
</evidence>
<organism evidence="6 7">
    <name type="scientific">Mycoplasmoides pneumoniae (strain ATCC 15531 / DSM 23978 / CIP 103766 / NBRC 14401 / NCTC 10119 / FH)</name>
    <name type="common">Mycoplasma pneumoniae</name>
    <dbReference type="NCBI Taxonomy" id="722438"/>
    <lineage>
        <taxon>Bacteria</taxon>
        <taxon>Bacillati</taxon>
        <taxon>Mycoplasmatota</taxon>
        <taxon>Mycoplasmoidales</taxon>
        <taxon>Mycoplasmoidaceae</taxon>
        <taxon>Mycoplasmoides</taxon>
    </lineage>
</organism>